<comment type="similarity">
    <text evidence="1">Belongs to the GST superfamily. NadH family.</text>
</comment>
<dbReference type="GO" id="GO:0016853">
    <property type="term" value="F:isomerase activity"/>
    <property type="evidence" value="ECO:0007669"/>
    <property type="project" value="UniProtKB-KW"/>
</dbReference>
<sequence length="227" mass="24210">MVDARRTLDLWFDPVSPYAWLGLRSLDRLDAAGLRVRPIPVLFAGLLKAHGNLGPAEVPAKRTYLFRDVMREAARRGLPFAGPPGHPFNPLLALRMCTALAADDERRRLALALVTACWEHGEDIADAKVAARLADAAGFDGQALVAGAASAEVKQALAVATDAAIAAGIFGVPTFALDGELFWGGDRIDTLLWHLDGGAIDEDKLAAFLARPPMATRRVGSPSPRAE</sequence>
<dbReference type="EMBL" id="JANUGX010000032">
    <property type="protein sequence ID" value="MCS0591880.1"/>
    <property type="molecule type" value="Genomic_DNA"/>
</dbReference>
<organism evidence="3 4">
    <name type="scientific">Massilia norwichensis</name>
    <dbReference type="NCBI Taxonomy" id="1442366"/>
    <lineage>
        <taxon>Bacteria</taxon>
        <taxon>Pseudomonadati</taxon>
        <taxon>Pseudomonadota</taxon>
        <taxon>Betaproteobacteria</taxon>
        <taxon>Burkholderiales</taxon>
        <taxon>Oxalobacteraceae</taxon>
        <taxon>Telluria group</taxon>
        <taxon>Massilia</taxon>
    </lineage>
</organism>
<dbReference type="InterPro" id="IPR001853">
    <property type="entry name" value="DSBA-like_thioredoxin_dom"/>
</dbReference>
<evidence type="ECO:0000256" key="1">
    <source>
        <dbReference type="PIRNR" id="PIRNR006386"/>
    </source>
</evidence>
<dbReference type="Pfam" id="PF01323">
    <property type="entry name" value="DSBA"/>
    <property type="match status" value="1"/>
</dbReference>
<gene>
    <name evidence="3" type="ORF">NX782_22060</name>
</gene>
<evidence type="ECO:0000259" key="2">
    <source>
        <dbReference type="Pfam" id="PF01323"/>
    </source>
</evidence>
<dbReference type="RefSeq" id="WP_258847642.1">
    <property type="nucleotide sequence ID" value="NZ_JANUGX010000032.1"/>
</dbReference>
<dbReference type="PIRSF" id="PIRSF006386">
    <property type="entry name" value="HCCAis_GSTk"/>
    <property type="match status" value="1"/>
</dbReference>
<reference evidence="3 4" key="1">
    <citation type="submission" date="2022-08" db="EMBL/GenBank/DDBJ databases">
        <title>Reclassification of Massilia species as members of the genera Telluria, Duganella, Pseudoduganella, Mokoshia gen. nov. and Zemynaea gen. nov. using orthogonal and non-orthogonal genome-based approaches.</title>
        <authorList>
            <person name="Bowman J.P."/>
        </authorList>
    </citation>
    <scope>NUCLEOTIDE SEQUENCE [LARGE SCALE GENOMIC DNA]</scope>
    <source>
        <strain evidence="3 4">LMG 28164</strain>
    </source>
</reference>
<comment type="caution">
    <text evidence="3">The sequence shown here is derived from an EMBL/GenBank/DDBJ whole genome shotgun (WGS) entry which is preliminary data.</text>
</comment>
<dbReference type="InterPro" id="IPR044087">
    <property type="entry name" value="NahD-like"/>
</dbReference>
<feature type="domain" description="DSBA-like thioredoxin" evidence="2">
    <location>
        <begin position="7"/>
        <end position="195"/>
    </location>
</feature>
<dbReference type="InterPro" id="IPR014440">
    <property type="entry name" value="HCCAis_GSTk"/>
</dbReference>
<comment type="catalytic activity">
    <reaction evidence="1">
        <text>2-hydroxychromene-2-carboxylate = (3E)-4-(2-hydroxyphenyl)-2-oxobut-3-enoate</text>
        <dbReference type="Rhea" id="RHEA:27401"/>
        <dbReference type="ChEBI" id="CHEBI:59350"/>
        <dbReference type="ChEBI" id="CHEBI:59353"/>
        <dbReference type="EC" id="5.99.1.4"/>
    </reaction>
</comment>
<dbReference type="EC" id="5.99.1.4" evidence="1"/>
<proteinExistence type="inferred from homology"/>
<name>A0ABT2ACP0_9BURK</name>
<dbReference type="InterPro" id="IPR036249">
    <property type="entry name" value="Thioredoxin-like_sf"/>
</dbReference>
<dbReference type="PANTHER" id="PTHR42943:SF2">
    <property type="entry name" value="GLUTATHIONE S-TRANSFERASE KAPPA 1"/>
    <property type="match status" value="1"/>
</dbReference>
<dbReference type="InterPro" id="IPR051924">
    <property type="entry name" value="GST_Kappa/NadH"/>
</dbReference>
<keyword evidence="4" id="KW-1185">Reference proteome</keyword>
<protein>
    <recommendedName>
        <fullName evidence="1">2-hydroxychromene-2-carboxylate isomerase</fullName>
        <ecNumber evidence="1">5.99.1.4</ecNumber>
    </recommendedName>
</protein>
<dbReference type="SUPFAM" id="SSF52833">
    <property type="entry name" value="Thioredoxin-like"/>
    <property type="match status" value="1"/>
</dbReference>
<evidence type="ECO:0000313" key="3">
    <source>
        <dbReference type="EMBL" id="MCS0591880.1"/>
    </source>
</evidence>
<keyword evidence="1 3" id="KW-0413">Isomerase</keyword>
<dbReference type="PANTHER" id="PTHR42943">
    <property type="entry name" value="GLUTATHIONE S-TRANSFERASE KAPPA"/>
    <property type="match status" value="1"/>
</dbReference>
<dbReference type="Gene3D" id="3.40.30.10">
    <property type="entry name" value="Glutaredoxin"/>
    <property type="match status" value="1"/>
</dbReference>
<evidence type="ECO:0000313" key="4">
    <source>
        <dbReference type="Proteomes" id="UP001205560"/>
    </source>
</evidence>
<accession>A0ABT2ACP0</accession>
<dbReference type="CDD" id="cd03022">
    <property type="entry name" value="DsbA_HCCA_Iso"/>
    <property type="match status" value="1"/>
</dbReference>
<dbReference type="Proteomes" id="UP001205560">
    <property type="component" value="Unassembled WGS sequence"/>
</dbReference>